<dbReference type="GO" id="GO:0005886">
    <property type="term" value="C:plasma membrane"/>
    <property type="evidence" value="ECO:0007669"/>
    <property type="project" value="TreeGrafter"/>
</dbReference>
<dbReference type="Proteomes" id="UP000799766">
    <property type="component" value="Unassembled WGS sequence"/>
</dbReference>
<protein>
    <submittedName>
        <fullName evidence="8">Putative MFS transporter</fullName>
    </submittedName>
</protein>
<feature type="transmembrane region" description="Helical" evidence="6">
    <location>
        <begin position="104"/>
        <end position="123"/>
    </location>
</feature>
<dbReference type="Gene3D" id="1.20.1720.10">
    <property type="entry name" value="Multidrug resistance protein D"/>
    <property type="match status" value="1"/>
</dbReference>
<evidence type="ECO:0000256" key="3">
    <source>
        <dbReference type="ARBA" id="ARBA00022989"/>
    </source>
</evidence>
<name>A0A6A6NPC7_9PEZI</name>
<keyword evidence="3 6" id="KW-1133">Transmembrane helix</keyword>
<dbReference type="SUPFAM" id="SSF103473">
    <property type="entry name" value="MFS general substrate transporter"/>
    <property type="match status" value="1"/>
</dbReference>
<dbReference type="Pfam" id="PF07690">
    <property type="entry name" value="MFS_1"/>
    <property type="match status" value="1"/>
</dbReference>
<keyword evidence="2 6" id="KW-0812">Transmembrane</keyword>
<dbReference type="PRINTS" id="PR01036">
    <property type="entry name" value="TCRTETB"/>
</dbReference>
<feature type="transmembrane region" description="Helical" evidence="6">
    <location>
        <begin position="299"/>
        <end position="320"/>
    </location>
</feature>
<feature type="transmembrane region" description="Helical" evidence="6">
    <location>
        <begin position="507"/>
        <end position="525"/>
    </location>
</feature>
<evidence type="ECO:0000313" key="8">
    <source>
        <dbReference type="EMBL" id="KAF2453596.1"/>
    </source>
</evidence>
<feature type="transmembrane region" description="Helical" evidence="6">
    <location>
        <begin position="129"/>
        <end position="150"/>
    </location>
</feature>
<dbReference type="AlphaFoldDB" id="A0A6A6NPC7"/>
<feature type="transmembrane region" description="Helical" evidence="6">
    <location>
        <begin position="332"/>
        <end position="356"/>
    </location>
</feature>
<dbReference type="PANTHER" id="PTHR23501">
    <property type="entry name" value="MAJOR FACILITATOR SUPERFAMILY"/>
    <property type="match status" value="1"/>
</dbReference>
<reference evidence="8" key="1">
    <citation type="journal article" date="2020" name="Stud. Mycol.">
        <title>101 Dothideomycetes genomes: a test case for predicting lifestyles and emergence of pathogens.</title>
        <authorList>
            <person name="Haridas S."/>
            <person name="Albert R."/>
            <person name="Binder M."/>
            <person name="Bloem J."/>
            <person name="Labutti K."/>
            <person name="Salamov A."/>
            <person name="Andreopoulos B."/>
            <person name="Baker S."/>
            <person name="Barry K."/>
            <person name="Bills G."/>
            <person name="Bluhm B."/>
            <person name="Cannon C."/>
            <person name="Castanera R."/>
            <person name="Culley D."/>
            <person name="Daum C."/>
            <person name="Ezra D."/>
            <person name="Gonzalez J."/>
            <person name="Henrissat B."/>
            <person name="Kuo A."/>
            <person name="Liang C."/>
            <person name="Lipzen A."/>
            <person name="Lutzoni F."/>
            <person name="Magnuson J."/>
            <person name="Mondo S."/>
            <person name="Nolan M."/>
            <person name="Ohm R."/>
            <person name="Pangilinan J."/>
            <person name="Park H.-J."/>
            <person name="Ramirez L."/>
            <person name="Alfaro M."/>
            <person name="Sun H."/>
            <person name="Tritt A."/>
            <person name="Yoshinaga Y."/>
            <person name="Zwiers L.-H."/>
            <person name="Turgeon B."/>
            <person name="Goodwin S."/>
            <person name="Spatafora J."/>
            <person name="Crous P."/>
            <person name="Grigoriev I."/>
        </authorList>
    </citation>
    <scope>NUCLEOTIDE SEQUENCE</scope>
    <source>
        <strain evidence="8">ATCC 16933</strain>
    </source>
</reference>
<evidence type="ECO:0000259" key="7">
    <source>
        <dbReference type="PROSITE" id="PS50850"/>
    </source>
</evidence>
<feature type="transmembrane region" description="Helical" evidence="6">
    <location>
        <begin position="73"/>
        <end position="92"/>
    </location>
</feature>
<feature type="transmembrane region" description="Helical" evidence="6">
    <location>
        <begin position="368"/>
        <end position="385"/>
    </location>
</feature>
<proteinExistence type="predicted"/>
<dbReference type="Gene3D" id="1.20.1250.20">
    <property type="entry name" value="MFS general substrate transporter like domains"/>
    <property type="match status" value="1"/>
</dbReference>
<keyword evidence="4 6" id="KW-0472">Membrane</keyword>
<feature type="transmembrane region" description="Helical" evidence="6">
    <location>
        <begin position="426"/>
        <end position="449"/>
    </location>
</feature>
<evidence type="ECO:0000256" key="4">
    <source>
        <dbReference type="ARBA" id="ARBA00023136"/>
    </source>
</evidence>
<dbReference type="InterPro" id="IPR020846">
    <property type="entry name" value="MFS_dom"/>
</dbReference>
<feature type="region of interest" description="Disordered" evidence="5">
    <location>
        <begin position="536"/>
        <end position="557"/>
    </location>
</feature>
<comment type="subcellular location">
    <subcellularLocation>
        <location evidence="1">Membrane</location>
        <topology evidence="1">Multi-pass membrane protein</topology>
    </subcellularLocation>
</comment>
<feature type="transmembrane region" description="Helical" evidence="6">
    <location>
        <begin position="38"/>
        <end position="61"/>
    </location>
</feature>
<dbReference type="PANTHER" id="PTHR23501:SF158">
    <property type="entry name" value="TRANSPORTER, PUTATIVE (AFU_ORTHOLOGUE AFUA_5G14490)-RELATED"/>
    <property type="match status" value="1"/>
</dbReference>
<feature type="transmembrane region" description="Helical" evidence="6">
    <location>
        <begin position="227"/>
        <end position="247"/>
    </location>
</feature>
<evidence type="ECO:0000256" key="5">
    <source>
        <dbReference type="SAM" id="MobiDB-lite"/>
    </source>
</evidence>
<dbReference type="OrthoDB" id="10021397at2759"/>
<keyword evidence="9" id="KW-1185">Reference proteome</keyword>
<gene>
    <name evidence="8" type="ORF">BDY21DRAFT_355437</name>
</gene>
<evidence type="ECO:0000256" key="1">
    <source>
        <dbReference type="ARBA" id="ARBA00004141"/>
    </source>
</evidence>
<sequence>MAESNTIGDAQAEIELHTAGSVDHTEHEKVRSNLRTCAILLALSLSQFAASLNTDMLATAIPTISNQFHSAAGYVWISGAYVLASAAFGPIWAKLSDIWGRKPIILTALAWFFISTIICARAVDITMLIAGRALQGTSGAALFQMVTIIISDIFSMRKRTLFFGLLSFVTLFAGAFGPILGGIFTELLTWRWCFYINLLISGAAFLLIWIFLDVHNPRTKLLDGLKAIDWLGSLSIVGMTLLVLLGLDFGGVIFPWDSPKVICLILFGALCGVFFFFSEKRWAKYPVIPLRILSNKSNVASYLVCSMQSFVFIGAEFYLPLYFQSVKGESPLYSGILLVPTIVAEACASIMTGILIHRTGRYLELMRLGAFIMTVGTGLYINLGVDTTVGAIVAFQLVAGFGCGFLFEAPIIAVQANNSQDDTASVSAAMGTVRGVSLAVSIIVAGVVFQNGMQLRADDLRNAGLPPRLISDITDDSAANIGEVARIQDPTQRRAAQDAFSWSIRNMYIMFAALAFLALISSAFVGKHVLSCQHTETKTGLKKEKKEEQPPTLQQGA</sequence>
<dbReference type="GO" id="GO:0022857">
    <property type="term" value="F:transmembrane transporter activity"/>
    <property type="evidence" value="ECO:0007669"/>
    <property type="project" value="InterPro"/>
</dbReference>
<feature type="transmembrane region" description="Helical" evidence="6">
    <location>
        <begin position="259"/>
        <end position="278"/>
    </location>
</feature>
<organism evidence="8 9">
    <name type="scientific">Lineolata rhizophorae</name>
    <dbReference type="NCBI Taxonomy" id="578093"/>
    <lineage>
        <taxon>Eukaryota</taxon>
        <taxon>Fungi</taxon>
        <taxon>Dikarya</taxon>
        <taxon>Ascomycota</taxon>
        <taxon>Pezizomycotina</taxon>
        <taxon>Dothideomycetes</taxon>
        <taxon>Dothideomycetes incertae sedis</taxon>
        <taxon>Lineolatales</taxon>
        <taxon>Lineolataceae</taxon>
        <taxon>Lineolata</taxon>
    </lineage>
</organism>
<feature type="compositionally biased region" description="Basic and acidic residues" evidence="5">
    <location>
        <begin position="536"/>
        <end position="549"/>
    </location>
</feature>
<dbReference type="EMBL" id="MU001696">
    <property type="protein sequence ID" value="KAF2453596.1"/>
    <property type="molecule type" value="Genomic_DNA"/>
</dbReference>
<dbReference type="PROSITE" id="PS50850">
    <property type="entry name" value="MFS"/>
    <property type="match status" value="1"/>
</dbReference>
<dbReference type="InterPro" id="IPR011701">
    <property type="entry name" value="MFS"/>
</dbReference>
<feature type="transmembrane region" description="Helical" evidence="6">
    <location>
        <begin position="162"/>
        <end position="183"/>
    </location>
</feature>
<feature type="transmembrane region" description="Helical" evidence="6">
    <location>
        <begin position="391"/>
        <end position="414"/>
    </location>
</feature>
<feature type="domain" description="Major facilitator superfamily (MFS) profile" evidence="7">
    <location>
        <begin position="39"/>
        <end position="530"/>
    </location>
</feature>
<evidence type="ECO:0000256" key="6">
    <source>
        <dbReference type="SAM" id="Phobius"/>
    </source>
</evidence>
<dbReference type="InterPro" id="IPR036259">
    <property type="entry name" value="MFS_trans_sf"/>
</dbReference>
<evidence type="ECO:0000313" key="9">
    <source>
        <dbReference type="Proteomes" id="UP000799766"/>
    </source>
</evidence>
<feature type="transmembrane region" description="Helical" evidence="6">
    <location>
        <begin position="195"/>
        <end position="215"/>
    </location>
</feature>
<accession>A0A6A6NPC7</accession>
<evidence type="ECO:0000256" key="2">
    <source>
        <dbReference type="ARBA" id="ARBA00022692"/>
    </source>
</evidence>